<dbReference type="SUPFAM" id="SSF53098">
    <property type="entry name" value="Ribonuclease H-like"/>
    <property type="match status" value="1"/>
</dbReference>
<protein>
    <submittedName>
        <fullName evidence="3">Zinc finger MYM-type protein 1-like</fullName>
    </submittedName>
</protein>
<reference evidence="3 4" key="1">
    <citation type="journal article" date="2023" name="BMC Biol.">
        <title>The compact genome of the sponge Oopsacas minuta (Hexactinellida) is lacking key metazoan core genes.</title>
        <authorList>
            <person name="Santini S."/>
            <person name="Schenkelaars Q."/>
            <person name="Jourda C."/>
            <person name="Duchesne M."/>
            <person name="Belahbib H."/>
            <person name="Rocher C."/>
            <person name="Selva M."/>
            <person name="Riesgo A."/>
            <person name="Vervoort M."/>
            <person name="Leys S.P."/>
            <person name="Kodjabachian L."/>
            <person name="Le Bivic A."/>
            <person name="Borchiellini C."/>
            <person name="Claverie J.M."/>
            <person name="Renard E."/>
        </authorList>
    </citation>
    <scope>NUCLEOTIDE SEQUENCE [LARGE SCALE GENOMIC DNA]</scope>
    <source>
        <strain evidence="3">SPO-2</strain>
    </source>
</reference>
<evidence type="ECO:0000313" key="3">
    <source>
        <dbReference type="EMBL" id="KAI6647072.1"/>
    </source>
</evidence>
<evidence type="ECO:0000259" key="2">
    <source>
        <dbReference type="SMART" id="SM00597"/>
    </source>
</evidence>
<organism evidence="3 4">
    <name type="scientific">Oopsacas minuta</name>
    <dbReference type="NCBI Taxonomy" id="111878"/>
    <lineage>
        <taxon>Eukaryota</taxon>
        <taxon>Metazoa</taxon>
        <taxon>Porifera</taxon>
        <taxon>Hexactinellida</taxon>
        <taxon>Hexasterophora</taxon>
        <taxon>Lyssacinosida</taxon>
        <taxon>Leucopsacidae</taxon>
        <taxon>Oopsacas</taxon>
    </lineage>
</organism>
<dbReference type="InterPro" id="IPR012337">
    <property type="entry name" value="RNaseH-like_sf"/>
</dbReference>
<accession>A0AAV7JE78</accession>
<feature type="region of interest" description="Disordered" evidence="1">
    <location>
        <begin position="15"/>
        <end position="43"/>
    </location>
</feature>
<name>A0AAV7JE78_9METZ</name>
<dbReference type="Pfam" id="PF14291">
    <property type="entry name" value="DUF4371"/>
    <property type="match status" value="1"/>
</dbReference>
<dbReference type="SMART" id="SM00597">
    <property type="entry name" value="ZnF_TTF"/>
    <property type="match status" value="1"/>
</dbReference>
<evidence type="ECO:0000313" key="4">
    <source>
        <dbReference type="Proteomes" id="UP001165289"/>
    </source>
</evidence>
<dbReference type="EMBL" id="JAKMXF010000346">
    <property type="protein sequence ID" value="KAI6647072.1"/>
    <property type="molecule type" value="Genomic_DNA"/>
</dbReference>
<comment type="caution">
    <text evidence="3">The sequence shown here is derived from an EMBL/GenBank/DDBJ whole genome shotgun (WGS) entry which is preliminary data.</text>
</comment>
<dbReference type="Proteomes" id="UP001165289">
    <property type="component" value="Unassembled WGS sequence"/>
</dbReference>
<sequence>MSLLSWLTSTKETVGNVGETLPTSGSEHEDELPTDLNHTEKPVQSSSQLMETELACLVPESPYQPFLLFPQRSFGNQQRAFCLSWYSKYPWLHYQEVCDSVLCFYCLVAYKRGLGSIASNKSSDDKFTKIGFSNWKKALTKFDKHQNSLSHRDAIDQVMCRNKDVGEILRKGYAEEKAENRRMLQIIITSIRYLGRQGLALCGHYKTGDDIVERGETDSNFIQLLKTRAEDNPGLFNWMKKSQSKFTSPDIQNEILSIMALMILRKIASELSGKIYTIMVDETTDLSNTEQMVLCLRYVDDDLEVHEEVIGLHSLESTSADMIVSTIQDILLRLNIRIDHCRGQCYDGAYNMSGVRSGVATQLIRLESRALYTHCYGHALNLATQDALKGVKIMKDALDTVFEITKLIKKSPKRDIIFQRFKDDVTIASPGLRVLCPTRWTVRAEALASIAENYHALQLTWDVAKDATRDTEMRARIGGVAAQMEKFDFFYGISLGRKLLNIVDNLSRSMQAKNISACDGQRLVDMTHKTLQSMRTDECFGLFWGYLECRRSSVDVSSPTLPRRKKVPRRFEKGDCAPEYPTTVQDNYRRIYLEAIELIVTTITNRFQQKGFKMMQKLETVLTSVQQPQLSEGIKDVVEFYCPDFNHPDCLLTQLNILHTSTDNPMTDLESIVTHLKSLGIAERVFFSEVIKAVKIILVMPATNAVSERSFSALRRLKTWLRTTTTQSRLNWCMLLHVHKEKTDALQMISMGNEFISRNDSRVQLFGKF</sequence>
<dbReference type="AlphaFoldDB" id="A0AAV7JE78"/>
<gene>
    <name evidence="3" type="ORF">LOD99_8909</name>
</gene>
<dbReference type="PANTHER" id="PTHR45749:SF14">
    <property type="entry name" value="TTF-TYPE DOMAIN-CONTAINING PROTEIN"/>
    <property type="match status" value="1"/>
</dbReference>
<dbReference type="Pfam" id="PF05699">
    <property type="entry name" value="Dimer_Tnp_hAT"/>
    <property type="match status" value="1"/>
</dbReference>
<keyword evidence="4" id="KW-1185">Reference proteome</keyword>
<feature type="domain" description="TTF-type" evidence="2">
    <location>
        <begin position="77"/>
        <end position="176"/>
    </location>
</feature>
<dbReference type="InterPro" id="IPR008906">
    <property type="entry name" value="HATC_C_dom"/>
</dbReference>
<proteinExistence type="predicted"/>
<evidence type="ECO:0000256" key="1">
    <source>
        <dbReference type="SAM" id="MobiDB-lite"/>
    </source>
</evidence>
<dbReference type="InterPro" id="IPR025398">
    <property type="entry name" value="DUF4371"/>
</dbReference>
<dbReference type="PANTHER" id="PTHR45749">
    <property type="match status" value="1"/>
</dbReference>
<dbReference type="GO" id="GO:0046983">
    <property type="term" value="F:protein dimerization activity"/>
    <property type="evidence" value="ECO:0007669"/>
    <property type="project" value="InterPro"/>
</dbReference>
<dbReference type="InterPro" id="IPR006580">
    <property type="entry name" value="Znf_TTF"/>
</dbReference>